<dbReference type="Gene3D" id="2.170.270.10">
    <property type="entry name" value="SET domain"/>
    <property type="match status" value="1"/>
</dbReference>
<dbReference type="EMBL" id="DS547160">
    <property type="protein sequence ID" value="EDQ99660.1"/>
    <property type="molecule type" value="Genomic_DNA"/>
</dbReference>
<dbReference type="InParanoid" id="B0E0C8"/>
<dbReference type="KEGG" id="lbc:LACBIDRAFT_316178"/>
<organism evidence="3">
    <name type="scientific">Laccaria bicolor (strain S238N-H82 / ATCC MYA-4686)</name>
    <name type="common">Bicoloured deceiver</name>
    <name type="synonym">Laccaria laccata var. bicolor</name>
    <dbReference type="NCBI Taxonomy" id="486041"/>
    <lineage>
        <taxon>Eukaryota</taxon>
        <taxon>Fungi</taxon>
        <taxon>Dikarya</taxon>
        <taxon>Basidiomycota</taxon>
        <taxon>Agaricomycotina</taxon>
        <taxon>Agaricomycetes</taxon>
        <taxon>Agaricomycetidae</taxon>
        <taxon>Agaricales</taxon>
        <taxon>Agaricineae</taxon>
        <taxon>Hydnangiaceae</taxon>
        <taxon>Laccaria</taxon>
    </lineage>
</organism>
<dbReference type="HOGENOM" id="CLU_028281_2_0_1"/>
<dbReference type="RefSeq" id="XP_001889637.1">
    <property type="nucleotide sequence ID" value="XM_001889602.1"/>
</dbReference>
<keyword evidence="3" id="KW-1185">Reference proteome</keyword>
<accession>B0E0C8</accession>
<dbReference type="Pfam" id="PF00856">
    <property type="entry name" value="SET"/>
    <property type="match status" value="1"/>
</dbReference>
<dbReference type="AlphaFoldDB" id="B0E0C8"/>
<proteinExistence type="predicted"/>
<dbReference type="InterPro" id="IPR001214">
    <property type="entry name" value="SET_dom"/>
</dbReference>
<evidence type="ECO:0000313" key="2">
    <source>
        <dbReference type="EMBL" id="EDQ99660.1"/>
    </source>
</evidence>
<dbReference type="Proteomes" id="UP000001194">
    <property type="component" value="Unassembled WGS sequence"/>
</dbReference>
<dbReference type="CDD" id="cd20071">
    <property type="entry name" value="SET_SMYD"/>
    <property type="match status" value="1"/>
</dbReference>
<gene>
    <name evidence="2" type="ORF">LACBIDRAFT_316178</name>
</gene>
<sequence>MKRGFLKTAKAKKTEGIALPPVVSTPGVPPKGNGSFSSQPIIMLPYGKVETARPTEGVVSKKAFCREISGDTVNYSDNTIVFTSLPPVKRGATLDDEPDNWAECVLAGHIKRRIFSTPGFPRPIKKTAGGKVNHRVRPSPVGGLGMFAMRPVHTGDLIIAERPLLISPRSFGMAVGSGMEGLTQAEIIQVNVKEWEERLGVAVKRMTDENRKAFMALANSHTQDGSGRILGIIRTNGYKVPGLYDGDEDDNAGAYTAVLNVMSRINHSCSPNTAYNFHMASLSFELRAVRDIKQGEELFTSYCDIFRTKSERAEDLATYSIICACPGCVGATKETDLFRSELAKRIEKIRADHHAWLEDHTRPNVLSASLKLIAEIEKEGLTDAPWFVFLLGMVENVYSVSGNTNSAKKYLERLNNHCMASTGRSLEAHKAAAHLNTLQCNSESSKCLARSPV</sequence>
<name>B0E0C8_LACBS</name>
<evidence type="ECO:0000259" key="1">
    <source>
        <dbReference type="PROSITE" id="PS50280"/>
    </source>
</evidence>
<evidence type="ECO:0000313" key="3">
    <source>
        <dbReference type="Proteomes" id="UP000001194"/>
    </source>
</evidence>
<protein>
    <submittedName>
        <fullName evidence="2">Predicted protein</fullName>
    </submittedName>
</protein>
<dbReference type="PANTHER" id="PTHR47332:SF4">
    <property type="entry name" value="SET DOMAIN-CONTAINING PROTEIN 5"/>
    <property type="match status" value="1"/>
</dbReference>
<dbReference type="SUPFAM" id="SSF82199">
    <property type="entry name" value="SET domain"/>
    <property type="match status" value="1"/>
</dbReference>
<dbReference type="OrthoDB" id="5945798at2759"/>
<dbReference type="PANTHER" id="PTHR47332">
    <property type="entry name" value="SET DOMAIN-CONTAINING PROTEIN 5"/>
    <property type="match status" value="1"/>
</dbReference>
<dbReference type="GeneID" id="6085311"/>
<dbReference type="InterPro" id="IPR053185">
    <property type="entry name" value="SET_domain_protein"/>
</dbReference>
<feature type="domain" description="SET" evidence="1">
    <location>
        <begin position="132"/>
        <end position="303"/>
    </location>
</feature>
<dbReference type="SMART" id="SM00317">
    <property type="entry name" value="SET"/>
    <property type="match status" value="1"/>
</dbReference>
<dbReference type="InterPro" id="IPR046341">
    <property type="entry name" value="SET_dom_sf"/>
</dbReference>
<reference evidence="2 3" key="1">
    <citation type="journal article" date="2008" name="Nature">
        <title>The genome of Laccaria bicolor provides insights into mycorrhizal symbiosis.</title>
        <authorList>
            <person name="Martin F."/>
            <person name="Aerts A."/>
            <person name="Ahren D."/>
            <person name="Brun A."/>
            <person name="Danchin E.G.J."/>
            <person name="Duchaussoy F."/>
            <person name="Gibon J."/>
            <person name="Kohler A."/>
            <person name="Lindquist E."/>
            <person name="Pereda V."/>
            <person name="Salamov A."/>
            <person name="Shapiro H.J."/>
            <person name="Wuyts J."/>
            <person name="Blaudez D."/>
            <person name="Buee M."/>
            <person name="Brokstein P."/>
            <person name="Canbaeck B."/>
            <person name="Cohen D."/>
            <person name="Courty P.E."/>
            <person name="Coutinho P.M."/>
            <person name="Delaruelle C."/>
            <person name="Detter J.C."/>
            <person name="Deveau A."/>
            <person name="DiFazio S."/>
            <person name="Duplessis S."/>
            <person name="Fraissinet-Tachet L."/>
            <person name="Lucic E."/>
            <person name="Frey-Klett P."/>
            <person name="Fourrey C."/>
            <person name="Feussner I."/>
            <person name="Gay G."/>
            <person name="Grimwood J."/>
            <person name="Hoegger P.J."/>
            <person name="Jain P."/>
            <person name="Kilaru S."/>
            <person name="Labbe J."/>
            <person name="Lin Y.C."/>
            <person name="Legue V."/>
            <person name="Le Tacon F."/>
            <person name="Marmeisse R."/>
            <person name="Melayah D."/>
            <person name="Montanini B."/>
            <person name="Muratet M."/>
            <person name="Nehls U."/>
            <person name="Niculita-Hirzel H."/>
            <person name="Oudot-Le Secq M.P."/>
            <person name="Peter M."/>
            <person name="Quesneville H."/>
            <person name="Rajashekar B."/>
            <person name="Reich M."/>
            <person name="Rouhier N."/>
            <person name="Schmutz J."/>
            <person name="Yin T."/>
            <person name="Chalot M."/>
            <person name="Henrissat B."/>
            <person name="Kuees U."/>
            <person name="Lucas S."/>
            <person name="Van de Peer Y."/>
            <person name="Podila G.K."/>
            <person name="Polle A."/>
            <person name="Pukkila P.J."/>
            <person name="Richardson P.M."/>
            <person name="Rouze P."/>
            <person name="Sanders I.R."/>
            <person name="Stajich J.E."/>
            <person name="Tunlid A."/>
            <person name="Tuskan G."/>
            <person name="Grigoriev I.V."/>
        </authorList>
    </citation>
    <scope>NUCLEOTIDE SEQUENCE [LARGE SCALE GENOMIC DNA]</scope>
    <source>
        <strain evidence="3">S238N-H82 / ATCC MYA-4686</strain>
    </source>
</reference>
<dbReference type="PROSITE" id="PS50280">
    <property type="entry name" value="SET"/>
    <property type="match status" value="1"/>
</dbReference>